<organism evidence="1 2">
    <name type="scientific">Plantactinospora soyae</name>
    <dbReference type="NCBI Taxonomy" id="1544732"/>
    <lineage>
        <taxon>Bacteria</taxon>
        <taxon>Bacillati</taxon>
        <taxon>Actinomycetota</taxon>
        <taxon>Actinomycetes</taxon>
        <taxon>Micromonosporales</taxon>
        <taxon>Micromonosporaceae</taxon>
        <taxon>Plantactinospora</taxon>
    </lineage>
</organism>
<keyword evidence="2" id="KW-1185">Reference proteome</keyword>
<name>A0A927M6Y6_9ACTN</name>
<dbReference type="EMBL" id="JADBEB010000001">
    <property type="protein sequence ID" value="MBE1489129.1"/>
    <property type="molecule type" value="Genomic_DNA"/>
</dbReference>
<comment type="caution">
    <text evidence="1">The sequence shown here is derived from an EMBL/GenBank/DDBJ whole genome shotgun (WGS) entry which is preliminary data.</text>
</comment>
<evidence type="ECO:0000313" key="2">
    <source>
        <dbReference type="Proteomes" id="UP000649753"/>
    </source>
</evidence>
<protein>
    <submittedName>
        <fullName evidence="1">Uncharacterized protein</fullName>
    </submittedName>
</protein>
<proteinExistence type="predicted"/>
<sequence length="31" mass="3445">MLLPQQDADQIFADLNLGLNHGKSPYLSLMT</sequence>
<dbReference type="AlphaFoldDB" id="A0A927M6Y6"/>
<dbReference type="Proteomes" id="UP000649753">
    <property type="component" value="Unassembled WGS sequence"/>
</dbReference>
<accession>A0A927M6Y6</accession>
<evidence type="ECO:0000313" key="1">
    <source>
        <dbReference type="EMBL" id="MBE1489129.1"/>
    </source>
</evidence>
<gene>
    <name evidence="1" type="ORF">H4W31_004767</name>
</gene>
<reference evidence="1" key="1">
    <citation type="submission" date="2020-10" db="EMBL/GenBank/DDBJ databases">
        <title>Sequencing the genomes of 1000 actinobacteria strains.</title>
        <authorList>
            <person name="Klenk H.-P."/>
        </authorList>
    </citation>
    <scope>NUCLEOTIDE SEQUENCE</scope>
    <source>
        <strain evidence="1">DSM 46832</strain>
    </source>
</reference>